<dbReference type="Pfam" id="PF06445">
    <property type="entry name" value="GyrI-like"/>
    <property type="match status" value="1"/>
</dbReference>
<name>A0AAX4HU41_9BACT</name>
<dbReference type="InterPro" id="IPR010499">
    <property type="entry name" value="AraC_E-bd"/>
</dbReference>
<dbReference type="Pfam" id="PF10604">
    <property type="entry name" value="Polyketide_cyc2"/>
    <property type="match status" value="1"/>
</dbReference>
<evidence type="ECO:0000313" key="3">
    <source>
        <dbReference type="Proteomes" id="UP001324634"/>
    </source>
</evidence>
<dbReference type="SUPFAM" id="SSF55136">
    <property type="entry name" value="Probable bacterial effector-binding domain"/>
    <property type="match status" value="1"/>
</dbReference>
<evidence type="ECO:0000313" key="2">
    <source>
        <dbReference type="EMBL" id="WPU66702.1"/>
    </source>
</evidence>
<dbReference type="RefSeq" id="WP_321399178.1">
    <property type="nucleotide sequence ID" value="NZ_CP139487.1"/>
</dbReference>
<dbReference type="SMART" id="SM00871">
    <property type="entry name" value="AraC_E_bind"/>
    <property type="match status" value="1"/>
</dbReference>
<sequence length="320" mass="35881">MLMKIGLGVVAVLIGFPGYVSTREGKFRYERSGVINATPEKNFPYLSDFKLGGEWSPFEQVDPNMKKTFTGNVMEFEGNKDAGSGRLELLNTVPNQSVDIKLTMLKPFHAENLVQYKLTPEQNGTRFTWIMSGDGGFMGKLMNVFMDCEKMIGDQFLKGISNLKSVVEGKNMNLTEKPEIVTWPETHYVFVEKTGPFQETAQPAWESLHKNVPNIKSVKGFMSLYKVEPKMVYRAGAMVAVKPDQVPAGLAHVKFEGGKYAKFTLIGAYENLPEASGKVFEIIKRDHMNLRDAFFIENYVNDPATTPADKLVTEILVPIQ</sequence>
<dbReference type="InterPro" id="IPR029442">
    <property type="entry name" value="GyrI-like"/>
</dbReference>
<dbReference type="Gene3D" id="3.20.80.10">
    <property type="entry name" value="Regulatory factor, effector binding domain"/>
    <property type="match status" value="1"/>
</dbReference>
<dbReference type="InterPro" id="IPR011256">
    <property type="entry name" value="Reg_factor_effector_dom_sf"/>
</dbReference>
<proteinExistence type="predicted"/>
<evidence type="ECO:0000259" key="1">
    <source>
        <dbReference type="SMART" id="SM00871"/>
    </source>
</evidence>
<dbReference type="EMBL" id="CP139487">
    <property type="protein sequence ID" value="WPU66702.1"/>
    <property type="molecule type" value="Genomic_DNA"/>
</dbReference>
<gene>
    <name evidence="2" type="ORF">SOO65_08080</name>
</gene>
<organism evidence="2 3">
    <name type="scientific">Peredibacter starrii</name>
    <dbReference type="NCBI Taxonomy" id="28202"/>
    <lineage>
        <taxon>Bacteria</taxon>
        <taxon>Pseudomonadati</taxon>
        <taxon>Bdellovibrionota</taxon>
        <taxon>Bacteriovoracia</taxon>
        <taxon>Bacteriovoracales</taxon>
        <taxon>Bacteriovoracaceae</taxon>
        <taxon>Peredibacter</taxon>
    </lineage>
</organism>
<dbReference type="CDD" id="cd07818">
    <property type="entry name" value="SRPBCC_1"/>
    <property type="match status" value="1"/>
</dbReference>
<dbReference type="PANTHER" id="PTHR40055">
    <property type="entry name" value="TRANSCRIPTIONAL REGULATOR YGIV-RELATED"/>
    <property type="match status" value="1"/>
</dbReference>
<keyword evidence="3" id="KW-1185">Reference proteome</keyword>
<feature type="domain" description="AraC effector-binding" evidence="1">
    <location>
        <begin position="176"/>
        <end position="320"/>
    </location>
</feature>
<dbReference type="InterPro" id="IPR019587">
    <property type="entry name" value="Polyketide_cyclase/dehydratase"/>
</dbReference>
<dbReference type="Gene3D" id="3.30.530.20">
    <property type="match status" value="1"/>
</dbReference>
<reference evidence="2 3" key="1">
    <citation type="submission" date="2023-11" db="EMBL/GenBank/DDBJ databases">
        <title>Peredibacter starrii A3.12.</title>
        <authorList>
            <person name="Mitchell R.J."/>
        </authorList>
    </citation>
    <scope>NUCLEOTIDE SEQUENCE [LARGE SCALE GENOMIC DNA]</scope>
    <source>
        <strain evidence="2 3">A3.12</strain>
    </source>
</reference>
<dbReference type="InterPro" id="IPR050908">
    <property type="entry name" value="SmbC-like"/>
</dbReference>
<dbReference type="KEGG" id="psti:SOO65_08080"/>
<protein>
    <submittedName>
        <fullName evidence="2">GyrI-like domain-containing protein</fullName>
    </submittedName>
</protein>
<dbReference type="AlphaFoldDB" id="A0AAX4HU41"/>
<dbReference type="InterPro" id="IPR023393">
    <property type="entry name" value="START-like_dom_sf"/>
</dbReference>
<accession>A0AAX4HU41</accession>
<dbReference type="Proteomes" id="UP001324634">
    <property type="component" value="Chromosome"/>
</dbReference>
<dbReference type="SUPFAM" id="SSF55961">
    <property type="entry name" value="Bet v1-like"/>
    <property type="match status" value="1"/>
</dbReference>
<dbReference type="PANTHER" id="PTHR40055:SF1">
    <property type="entry name" value="TRANSCRIPTIONAL REGULATOR YGIV-RELATED"/>
    <property type="match status" value="1"/>
</dbReference>